<protein>
    <submittedName>
        <fullName evidence="10">ABC transporter permease subunit</fullName>
    </submittedName>
</protein>
<dbReference type="Gene3D" id="1.10.3720.10">
    <property type="entry name" value="MetI-like"/>
    <property type="match status" value="1"/>
</dbReference>
<dbReference type="Pfam" id="PF00528">
    <property type="entry name" value="BPD_transp_1"/>
    <property type="match status" value="1"/>
</dbReference>
<gene>
    <name evidence="10" type="ORF">GBO79_08490</name>
</gene>
<dbReference type="Proteomes" id="UP000472573">
    <property type="component" value="Unassembled WGS sequence"/>
</dbReference>
<keyword evidence="5 8" id="KW-0812">Transmembrane</keyword>
<dbReference type="PROSITE" id="PS50928">
    <property type="entry name" value="ABC_TM1"/>
    <property type="match status" value="1"/>
</dbReference>
<dbReference type="CDD" id="cd06261">
    <property type="entry name" value="TM_PBP2"/>
    <property type="match status" value="1"/>
</dbReference>
<dbReference type="SUPFAM" id="SSF161098">
    <property type="entry name" value="MetI-like"/>
    <property type="match status" value="1"/>
</dbReference>
<evidence type="ECO:0000259" key="9">
    <source>
        <dbReference type="PROSITE" id="PS50928"/>
    </source>
</evidence>
<dbReference type="PANTHER" id="PTHR42929:SF1">
    <property type="entry name" value="INNER MEMBRANE ABC TRANSPORTER PERMEASE PROTEIN YDCU-RELATED"/>
    <property type="match status" value="1"/>
</dbReference>
<evidence type="ECO:0000313" key="10">
    <source>
        <dbReference type="EMBL" id="KAF0412659.1"/>
    </source>
</evidence>
<feature type="transmembrane region" description="Helical" evidence="8">
    <location>
        <begin position="133"/>
        <end position="152"/>
    </location>
</feature>
<comment type="subcellular location">
    <subcellularLocation>
        <location evidence="1 8">Cell membrane</location>
        <topology evidence="1 8">Multi-pass membrane protein</topology>
    </subcellularLocation>
</comment>
<keyword evidence="4" id="KW-1003">Cell membrane</keyword>
<keyword evidence="3 8" id="KW-0813">Transport</keyword>
<dbReference type="InterPro" id="IPR035906">
    <property type="entry name" value="MetI-like_sf"/>
</dbReference>
<feature type="transmembrane region" description="Helical" evidence="8">
    <location>
        <begin position="243"/>
        <end position="264"/>
    </location>
</feature>
<evidence type="ECO:0000256" key="5">
    <source>
        <dbReference type="ARBA" id="ARBA00022692"/>
    </source>
</evidence>
<feature type="transmembrane region" description="Helical" evidence="8">
    <location>
        <begin position="90"/>
        <end position="113"/>
    </location>
</feature>
<evidence type="ECO:0000256" key="8">
    <source>
        <dbReference type="RuleBase" id="RU363032"/>
    </source>
</evidence>
<accession>A0ABQ6XFB5</accession>
<keyword evidence="7 8" id="KW-0472">Membrane</keyword>
<dbReference type="InterPro" id="IPR000515">
    <property type="entry name" value="MetI-like"/>
</dbReference>
<sequence length="275" mass="30295">MKNKVRWMLVFPGMAAVVLLLFFPLLQMIIPTFSSDNTNSSYTEFLSSNYNQEVIFRTVGIAVITTIIVLILGLPLALWISRQKGSVKKILSIVILFPILTNAVVRNFTWIIILGKNGVLNELFIKLHIISKPLSLLYTNFAIVVGLVYLFLPIMVTSLVGSIDELNIEVEEAAAILGASPSVSFFKVIIPQLITGILTGCILVFAGSMTAYTTPQILGGNRHLVMATLIYQESMTLGDWNSASIVAVILIVLTVISIILMRLITRRINRGIENA</sequence>
<dbReference type="EMBL" id="WENB01000005">
    <property type="protein sequence ID" value="KAF0412659.1"/>
    <property type="molecule type" value="Genomic_DNA"/>
</dbReference>
<feature type="transmembrane region" description="Helical" evidence="8">
    <location>
        <begin position="193"/>
        <end position="212"/>
    </location>
</feature>
<evidence type="ECO:0000256" key="3">
    <source>
        <dbReference type="ARBA" id="ARBA00022448"/>
    </source>
</evidence>
<evidence type="ECO:0000256" key="4">
    <source>
        <dbReference type="ARBA" id="ARBA00022475"/>
    </source>
</evidence>
<evidence type="ECO:0000256" key="7">
    <source>
        <dbReference type="ARBA" id="ARBA00023136"/>
    </source>
</evidence>
<evidence type="ECO:0000256" key="2">
    <source>
        <dbReference type="ARBA" id="ARBA00007069"/>
    </source>
</evidence>
<reference evidence="11" key="1">
    <citation type="submission" date="2020-03" db="EMBL/GenBank/DDBJ databases">
        <title>SpeciesPrimer: A bioinformatics pipeline dedicated to the design of qPCR primers for the quantification of bacterial species.</title>
        <authorList>
            <person name="Dreier M."/>
            <person name="Berthoud H."/>
            <person name="Shani N."/>
            <person name="Wechsler D."/>
            <person name="Junier P."/>
        </authorList>
    </citation>
    <scope>NUCLEOTIDE SEQUENCE [LARGE SCALE GENOMIC DNA]</scope>
    <source>
        <strain evidence="11">FAM13073</strain>
    </source>
</reference>
<feature type="transmembrane region" description="Helical" evidence="8">
    <location>
        <begin position="58"/>
        <end position="78"/>
    </location>
</feature>
<name>A0ABQ6XFB5_PEDPE</name>
<comment type="caution">
    <text evidence="10">The sequence shown here is derived from an EMBL/GenBank/DDBJ whole genome shotgun (WGS) entry which is preliminary data.</text>
</comment>
<comment type="similarity">
    <text evidence="2">Belongs to the binding-protein-dependent transport system permease family. CysTW subfamily.</text>
</comment>
<dbReference type="PANTHER" id="PTHR42929">
    <property type="entry name" value="INNER MEMBRANE ABC TRANSPORTER PERMEASE PROTEIN YDCU-RELATED-RELATED"/>
    <property type="match status" value="1"/>
</dbReference>
<keyword evidence="11" id="KW-1185">Reference proteome</keyword>
<organism evidence="10 11">
    <name type="scientific">Pediococcus pentosaceus</name>
    <dbReference type="NCBI Taxonomy" id="1255"/>
    <lineage>
        <taxon>Bacteria</taxon>
        <taxon>Bacillati</taxon>
        <taxon>Bacillota</taxon>
        <taxon>Bacilli</taxon>
        <taxon>Lactobacillales</taxon>
        <taxon>Lactobacillaceae</taxon>
        <taxon>Pediococcus</taxon>
    </lineage>
</organism>
<proteinExistence type="inferred from homology"/>
<evidence type="ECO:0000256" key="6">
    <source>
        <dbReference type="ARBA" id="ARBA00022989"/>
    </source>
</evidence>
<keyword evidence="6 8" id="KW-1133">Transmembrane helix</keyword>
<evidence type="ECO:0000313" key="11">
    <source>
        <dbReference type="Proteomes" id="UP000472573"/>
    </source>
</evidence>
<feature type="domain" description="ABC transmembrane type-1" evidence="9">
    <location>
        <begin position="55"/>
        <end position="261"/>
    </location>
</feature>
<evidence type="ECO:0000256" key="1">
    <source>
        <dbReference type="ARBA" id="ARBA00004651"/>
    </source>
</evidence>